<dbReference type="RefSeq" id="WP_072325920.1">
    <property type="nucleotide sequence ID" value="NZ_FPJW01000005.1"/>
</dbReference>
<evidence type="ECO:0008006" key="3">
    <source>
        <dbReference type="Google" id="ProtNLM"/>
    </source>
</evidence>
<dbReference type="EMBL" id="FPJW01000005">
    <property type="protein sequence ID" value="SFX44098.1"/>
    <property type="molecule type" value="Genomic_DNA"/>
</dbReference>
<dbReference type="Proteomes" id="UP000182350">
    <property type="component" value="Unassembled WGS sequence"/>
</dbReference>
<keyword evidence="2" id="KW-1185">Reference proteome</keyword>
<evidence type="ECO:0000313" key="1">
    <source>
        <dbReference type="EMBL" id="SFX44098.1"/>
    </source>
</evidence>
<protein>
    <recommendedName>
        <fullName evidence="3">DUF3135 domain-containing protein</fullName>
    </recommendedName>
</protein>
<evidence type="ECO:0000313" key="2">
    <source>
        <dbReference type="Proteomes" id="UP000182350"/>
    </source>
</evidence>
<accession>A0A1K1X381</accession>
<dbReference type="AlphaFoldDB" id="A0A1K1X381"/>
<dbReference type="STRING" id="1122209.SAMN02745752_01689"/>
<organism evidence="1 2">
    <name type="scientific">Marinospirillum alkaliphilum DSM 21637</name>
    <dbReference type="NCBI Taxonomy" id="1122209"/>
    <lineage>
        <taxon>Bacteria</taxon>
        <taxon>Pseudomonadati</taxon>
        <taxon>Pseudomonadota</taxon>
        <taxon>Gammaproteobacteria</taxon>
        <taxon>Oceanospirillales</taxon>
        <taxon>Oceanospirillaceae</taxon>
        <taxon>Marinospirillum</taxon>
    </lineage>
</organism>
<name>A0A1K1X381_9GAMM</name>
<gene>
    <name evidence="1" type="ORF">SAMN02745752_01689</name>
</gene>
<proteinExistence type="predicted"/>
<dbReference type="Pfam" id="PF11333">
    <property type="entry name" value="DUF3135"/>
    <property type="match status" value="1"/>
</dbReference>
<sequence length="122" mass="14134">MPSRDIQLPDFQEMVRLYQQGQLDALLDEKNREFMAAVPEGSKRRQELERLQFQIRGLRARHQGLGRVMALSRLMHASFEQLNDSLHFPSRLVKQPEAVPHLQLVRGDVSCTAQEAGERENR</sequence>
<reference evidence="1 2" key="1">
    <citation type="submission" date="2016-11" db="EMBL/GenBank/DDBJ databases">
        <authorList>
            <person name="Jaros S."/>
            <person name="Januszkiewicz K."/>
            <person name="Wedrychowicz H."/>
        </authorList>
    </citation>
    <scope>NUCLEOTIDE SEQUENCE [LARGE SCALE GENOMIC DNA]</scope>
    <source>
        <strain evidence="1 2">DSM 21637</strain>
    </source>
</reference>
<dbReference type="InterPro" id="IPR021482">
    <property type="entry name" value="DUF3135"/>
</dbReference>